<dbReference type="Proteomes" id="UP000002799">
    <property type="component" value="Chromosome"/>
</dbReference>
<dbReference type="PANTHER" id="PTHR11228">
    <property type="entry name" value="RADICAL SAM DOMAIN PROTEIN"/>
    <property type="match status" value="1"/>
</dbReference>
<dbReference type="InterPro" id="IPR007197">
    <property type="entry name" value="rSAM"/>
</dbReference>
<sequence length="364" mass="41496">MINIFYDITMNCNLRCKHCYNAKHLKKGIPETIDIEKTFSNLLKLNPDIITIQGGEPLLVSNLENLILKLRNMGVQVYITTNATLLTPNRIVSLLKSKVNGIFFSIESADSLTNDLIRGNGIFEKVYENIKYFSLAYKNLYMKKLVQRTKLSLSVTLTSLNIKTSEDVEKIFKLAISLDIFNISFLFMVNGGNATQIEKNESSLDIFLAEKIAEISIKFPKIKVVLGCKKILFDYLKLKYGDNLNISGVKGKCPAGEKLGYVNEKLEFYPCGCINIFDEKHSFILSNKIQLERENGEIKMFFCKLDEFKKNMKKNQNKLCSSCQYKEECIPVCPFDNAILGKVFNPESCLELKRKISSLKKCNI</sequence>
<evidence type="ECO:0000313" key="7">
    <source>
        <dbReference type="Proteomes" id="UP000002799"/>
    </source>
</evidence>
<dbReference type="InterPro" id="IPR058240">
    <property type="entry name" value="rSAM_sf"/>
</dbReference>
<keyword evidence="4" id="KW-0411">Iron-sulfur</keyword>
<dbReference type="SFLD" id="SFLDS00029">
    <property type="entry name" value="Radical_SAM"/>
    <property type="match status" value="1"/>
</dbReference>
<evidence type="ECO:0000313" key="6">
    <source>
        <dbReference type="EMBL" id="EEO42565.2"/>
    </source>
</evidence>
<dbReference type="eggNOG" id="COG0535">
    <property type="taxonomic scope" value="Bacteria"/>
</dbReference>
<keyword evidence="1" id="KW-0949">S-adenosyl-L-methionine</keyword>
<keyword evidence="3" id="KW-0408">Iron</keyword>
<reference evidence="6 7" key="1">
    <citation type="submission" date="2013-11" db="EMBL/GenBank/DDBJ databases">
        <title>The Genome Sequence of Fusobacterium sp. 7_1.</title>
        <authorList>
            <consortium name="The Broad Institute Genome Sequencing Platform"/>
            <person name="Earl A."/>
            <person name="Ward D."/>
            <person name="Feldgarden M."/>
            <person name="Gevers D."/>
            <person name="Strauss J."/>
            <person name="Ambrose C.E."/>
            <person name="Allen-Vercoe E."/>
            <person name="Walker B."/>
            <person name="Young S.K."/>
            <person name="Zeng Q."/>
            <person name="Gargeya S."/>
            <person name="Fitzgerald M."/>
            <person name="Haas B."/>
            <person name="Abouelleil A."/>
            <person name="Alvarado L."/>
            <person name="Arachchi H.M."/>
            <person name="Berlin A.M."/>
            <person name="Chapman S.B."/>
            <person name="Goldberg J."/>
            <person name="Griggs A."/>
            <person name="Gujja S."/>
            <person name="Hansen M."/>
            <person name="Howarth C."/>
            <person name="Imamovic A."/>
            <person name="Larimer J."/>
            <person name="McCowen C."/>
            <person name="Montmayeur A."/>
            <person name="Murphy C."/>
            <person name="Neiman D."/>
            <person name="Pearson M."/>
            <person name="Priest M."/>
            <person name="Roberts A."/>
            <person name="Saif S."/>
            <person name="Shea T."/>
            <person name="Sisk P."/>
            <person name="Sykes S."/>
            <person name="Wortman J."/>
            <person name="Nusbaum C."/>
            <person name="Birren B."/>
        </authorList>
    </citation>
    <scope>NUCLEOTIDE SEQUENCE [LARGE SCALE GENOMIC DNA]</scope>
    <source>
        <strain evidence="6 7">7_1</strain>
    </source>
</reference>
<feature type="domain" description="Radical SAM core" evidence="5">
    <location>
        <begin position="1"/>
        <end position="223"/>
    </location>
</feature>
<proteinExistence type="predicted"/>
<dbReference type="PROSITE" id="PS51918">
    <property type="entry name" value="RADICAL_SAM"/>
    <property type="match status" value="1"/>
</dbReference>
<dbReference type="SMART" id="SM00729">
    <property type="entry name" value="Elp3"/>
    <property type="match status" value="1"/>
</dbReference>
<name>A0A140PQ71_9FUSO</name>
<dbReference type="SFLD" id="SFLDG01067">
    <property type="entry name" value="SPASM/twitch_domain_containing"/>
    <property type="match status" value="1"/>
</dbReference>
<dbReference type="InterPro" id="IPR013785">
    <property type="entry name" value="Aldolase_TIM"/>
</dbReference>
<dbReference type="CDD" id="cd01335">
    <property type="entry name" value="Radical_SAM"/>
    <property type="match status" value="1"/>
</dbReference>
<evidence type="ECO:0000259" key="5">
    <source>
        <dbReference type="PROSITE" id="PS51918"/>
    </source>
</evidence>
<dbReference type="HOGENOM" id="CLU_009273_4_6_0"/>
<dbReference type="InterPro" id="IPR006638">
    <property type="entry name" value="Elp3/MiaA/NifB-like_rSAM"/>
</dbReference>
<evidence type="ECO:0000256" key="2">
    <source>
        <dbReference type="ARBA" id="ARBA00022723"/>
    </source>
</evidence>
<organism evidence="6">
    <name type="scientific">Fusobacterium animalis 7_1</name>
    <dbReference type="NCBI Taxonomy" id="457405"/>
    <lineage>
        <taxon>Bacteria</taxon>
        <taxon>Fusobacteriati</taxon>
        <taxon>Fusobacteriota</taxon>
        <taxon>Fusobacteriia</taxon>
        <taxon>Fusobacteriales</taxon>
        <taxon>Fusobacteriaceae</taxon>
        <taxon>Fusobacterium</taxon>
    </lineage>
</organism>
<dbReference type="AlphaFoldDB" id="A0A140PQ71"/>
<dbReference type="GO" id="GO:0003824">
    <property type="term" value="F:catalytic activity"/>
    <property type="evidence" value="ECO:0007669"/>
    <property type="project" value="InterPro"/>
</dbReference>
<dbReference type="Gene3D" id="3.20.20.70">
    <property type="entry name" value="Aldolase class I"/>
    <property type="match status" value="1"/>
</dbReference>
<dbReference type="SUPFAM" id="SSF102114">
    <property type="entry name" value="Radical SAM enzymes"/>
    <property type="match status" value="1"/>
</dbReference>
<evidence type="ECO:0000256" key="1">
    <source>
        <dbReference type="ARBA" id="ARBA00022691"/>
    </source>
</evidence>
<keyword evidence="2" id="KW-0479">Metal-binding</keyword>
<dbReference type="RefSeq" id="WP_016361214.1">
    <property type="nucleotide sequence ID" value="NZ_AKBT01000001.1"/>
</dbReference>
<evidence type="ECO:0000256" key="3">
    <source>
        <dbReference type="ARBA" id="ARBA00023004"/>
    </source>
</evidence>
<dbReference type="EMBL" id="CP007062">
    <property type="protein sequence ID" value="EEO42565.2"/>
    <property type="molecule type" value="Genomic_DNA"/>
</dbReference>
<dbReference type="KEGG" id="fne:FSDG_01124"/>
<dbReference type="InterPro" id="IPR050377">
    <property type="entry name" value="Radical_SAM_PqqE_MftC-like"/>
</dbReference>
<dbReference type="GO" id="GO:0046872">
    <property type="term" value="F:metal ion binding"/>
    <property type="evidence" value="ECO:0007669"/>
    <property type="project" value="UniProtKB-KW"/>
</dbReference>
<gene>
    <name evidence="6" type="ORF">FSDG_01124</name>
</gene>
<dbReference type="PANTHER" id="PTHR11228:SF7">
    <property type="entry name" value="PQQA PEPTIDE CYCLASE"/>
    <property type="match status" value="1"/>
</dbReference>
<dbReference type="GO" id="GO:0051536">
    <property type="term" value="F:iron-sulfur cluster binding"/>
    <property type="evidence" value="ECO:0007669"/>
    <property type="project" value="UniProtKB-KW"/>
</dbReference>
<protein>
    <recommendedName>
        <fullName evidence="5">Radical SAM core domain-containing protein</fullName>
    </recommendedName>
</protein>
<evidence type="ECO:0000256" key="4">
    <source>
        <dbReference type="ARBA" id="ARBA00023014"/>
    </source>
</evidence>
<accession>A0A140PQ71</accession>
<dbReference type="Pfam" id="PF04055">
    <property type="entry name" value="Radical_SAM"/>
    <property type="match status" value="1"/>
</dbReference>